<accession>A0ABQ0UU55</accession>
<evidence type="ECO:0000313" key="1">
    <source>
        <dbReference type="EMBL" id="GEK88093.1"/>
    </source>
</evidence>
<name>A0ABQ0UU55_9LACT</name>
<sequence>MDIRSPTTRLKIVDFPTFGLPTIATVGFTTKTPSFSFLIYSVKTAHPTEIGIIPRYSWVR</sequence>
<proteinExistence type="predicted"/>
<dbReference type="Proteomes" id="UP000321425">
    <property type="component" value="Unassembled WGS sequence"/>
</dbReference>
<reference evidence="1 2" key="1">
    <citation type="submission" date="2019-07" db="EMBL/GenBank/DDBJ databases">
        <title>Whole genome shotgun sequence of Alkalibacterium putridalgicola NBRC 103243.</title>
        <authorList>
            <person name="Hosoyama A."/>
            <person name="Uohara A."/>
            <person name="Ohji S."/>
            <person name="Ichikawa N."/>
        </authorList>
    </citation>
    <scope>NUCLEOTIDE SEQUENCE [LARGE SCALE GENOMIC DNA]</scope>
    <source>
        <strain evidence="1 2">NBRC 103243</strain>
    </source>
</reference>
<comment type="caution">
    <text evidence="1">The sequence shown here is derived from an EMBL/GenBank/DDBJ whole genome shotgun (WGS) entry which is preliminary data.</text>
</comment>
<keyword evidence="2" id="KW-1185">Reference proteome</keyword>
<organism evidence="1 2">
    <name type="scientific">Alkalibacterium putridalgicola</name>
    <dbReference type="NCBI Taxonomy" id="426703"/>
    <lineage>
        <taxon>Bacteria</taxon>
        <taxon>Bacillati</taxon>
        <taxon>Bacillota</taxon>
        <taxon>Bacilli</taxon>
        <taxon>Lactobacillales</taxon>
        <taxon>Carnobacteriaceae</taxon>
        <taxon>Alkalibacterium</taxon>
    </lineage>
</organism>
<gene>
    <name evidence="1" type="ORF">APU01nite_01320</name>
</gene>
<protein>
    <submittedName>
        <fullName evidence="1">Uncharacterized protein</fullName>
    </submittedName>
</protein>
<evidence type="ECO:0000313" key="2">
    <source>
        <dbReference type="Proteomes" id="UP000321425"/>
    </source>
</evidence>
<dbReference type="EMBL" id="BJUX01000001">
    <property type="protein sequence ID" value="GEK88093.1"/>
    <property type="molecule type" value="Genomic_DNA"/>
</dbReference>